<dbReference type="EnsemblPlants" id="OMERI09G08680.2">
    <property type="protein sequence ID" value="OMERI09G08680.2"/>
    <property type="gene ID" value="OMERI09G08680"/>
</dbReference>
<reference evidence="8" key="1">
    <citation type="submission" date="2015-04" db="UniProtKB">
        <authorList>
            <consortium name="EnsemblPlants"/>
        </authorList>
    </citation>
    <scope>IDENTIFICATION</scope>
</reference>
<dbReference type="Proteomes" id="UP000008021">
    <property type="component" value="Chromosome 9"/>
</dbReference>
<feature type="transmembrane region" description="Helical" evidence="6">
    <location>
        <begin position="390"/>
        <end position="409"/>
    </location>
</feature>
<feature type="transmembrane region" description="Helical" evidence="6">
    <location>
        <begin position="486"/>
        <end position="507"/>
    </location>
</feature>
<comment type="subcellular location">
    <subcellularLocation>
        <location evidence="1">Membrane</location>
        <topology evidence="1">Multi-pass membrane protein</topology>
    </subcellularLocation>
</comment>
<feature type="transmembrane region" description="Helical" evidence="6">
    <location>
        <begin position="42"/>
        <end position="65"/>
    </location>
</feature>
<evidence type="ECO:0000259" key="7">
    <source>
        <dbReference type="Pfam" id="PF00892"/>
    </source>
</evidence>
<dbReference type="GO" id="GO:0016020">
    <property type="term" value="C:membrane"/>
    <property type="evidence" value="ECO:0007669"/>
    <property type="project" value="UniProtKB-SubCell"/>
</dbReference>
<feature type="transmembrane region" description="Helical" evidence="6">
    <location>
        <begin position="513"/>
        <end position="532"/>
    </location>
</feature>
<evidence type="ECO:0000313" key="9">
    <source>
        <dbReference type="Proteomes" id="UP000008021"/>
    </source>
</evidence>
<feature type="transmembrane region" description="Helical" evidence="6">
    <location>
        <begin position="243"/>
        <end position="263"/>
    </location>
</feature>
<feature type="transmembrane region" description="Helical" evidence="6">
    <location>
        <begin position="454"/>
        <end position="474"/>
    </location>
</feature>
<evidence type="ECO:0000256" key="6">
    <source>
        <dbReference type="SAM" id="Phobius"/>
    </source>
</evidence>
<evidence type="ECO:0000256" key="4">
    <source>
        <dbReference type="ARBA" id="ARBA00022989"/>
    </source>
</evidence>
<dbReference type="GO" id="GO:0022857">
    <property type="term" value="F:transmembrane transporter activity"/>
    <property type="evidence" value="ECO:0007669"/>
    <property type="project" value="InterPro"/>
</dbReference>
<feature type="transmembrane region" description="Helical" evidence="6">
    <location>
        <begin position="119"/>
        <end position="148"/>
    </location>
</feature>
<dbReference type="InterPro" id="IPR037185">
    <property type="entry name" value="EmrE-like"/>
</dbReference>
<evidence type="ECO:0000256" key="1">
    <source>
        <dbReference type="ARBA" id="ARBA00004141"/>
    </source>
</evidence>
<dbReference type="InterPro" id="IPR000620">
    <property type="entry name" value="EamA_dom"/>
</dbReference>
<evidence type="ECO:0000256" key="5">
    <source>
        <dbReference type="ARBA" id="ARBA00023136"/>
    </source>
</evidence>
<sequence>MAKISGTIVCVGGAMVMAFFKGPKLLNYTLGDLNMLLHSPAISKWVLGALCLVVSSSCWSLWLILQVPICKFYVDPLSLSTWTCFFSTLQCAALAVFLVQDVNAWKIHSLFELSSYAFAGIFGSGVCFYLQSCLMGAAAVITGLYVVLWGKADDMKRGSEPATAAAAKPCSDSCRDVERTAAEEPLLADALADLAMAGGGGGGGGWWWVELYGPCVGMVMVQWFYAAVDMALKAAYGMGMRPIVFVAYRQGVAAATLLLASLAARGWDLRRHMAVGAPAFALLFAASLARRLISRLILVGSATGQYFYFLGLQLASPSMARATTNLAPGITFAIAAVIGLEKVDLRSTRSLAKIAGTVVCLAGAMAMAFFKGPKLLGAVLVAATADDDWVKGGIYLIGNAFCVSIWYILQVPVCRSYLDPLSLATWMCFLATLQCAVMAFFLESNYLEIWKLASIWELPCILYGGVFASGANFFLQSWCISVKGPLYSAIFTPLSAVITTILSTIFLHEELHIGSILGAIAIIIGLYVVLWGKADDAKSEGLTIQSNDSKRITEPECTGVKVECGTNLSVPLLSGNENANT</sequence>
<feature type="transmembrane region" description="Helical" evidence="6">
    <location>
        <begin position="322"/>
        <end position="340"/>
    </location>
</feature>
<dbReference type="HOGENOM" id="CLU_519170_0_0_1"/>
<organism evidence="8">
    <name type="scientific">Oryza meridionalis</name>
    <dbReference type="NCBI Taxonomy" id="40149"/>
    <lineage>
        <taxon>Eukaryota</taxon>
        <taxon>Viridiplantae</taxon>
        <taxon>Streptophyta</taxon>
        <taxon>Embryophyta</taxon>
        <taxon>Tracheophyta</taxon>
        <taxon>Spermatophyta</taxon>
        <taxon>Magnoliopsida</taxon>
        <taxon>Liliopsida</taxon>
        <taxon>Poales</taxon>
        <taxon>Poaceae</taxon>
        <taxon>BOP clade</taxon>
        <taxon>Oryzoideae</taxon>
        <taxon>Oryzeae</taxon>
        <taxon>Oryzinae</taxon>
        <taxon>Oryza</taxon>
    </lineage>
</organism>
<keyword evidence="9" id="KW-1185">Reference proteome</keyword>
<keyword evidence="3 6" id="KW-0812">Transmembrane</keyword>
<name>A0A0E0ESG1_9ORYZ</name>
<proteinExistence type="inferred from homology"/>
<keyword evidence="4 6" id="KW-1133">Transmembrane helix</keyword>
<dbReference type="InterPro" id="IPR030184">
    <property type="entry name" value="WAT1-related"/>
</dbReference>
<dbReference type="Gramene" id="OMERI09G08680.2">
    <property type="protein sequence ID" value="OMERI09G08680.2"/>
    <property type="gene ID" value="OMERI09G08680"/>
</dbReference>
<accession>A0A0E0ESG1</accession>
<dbReference type="Pfam" id="PF00892">
    <property type="entry name" value="EamA"/>
    <property type="match status" value="1"/>
</dbReference>
<feature type="transmembrane region" description="Helical" evidence="6">
    <location>
        <begin position="77"/>
        <end position="99"/>
    </location>
</feature>
<reference evidence="8" key="2">
    <citation type="submission" date="2018-05" db="EMBL/GenBank/DDBJ databases">
        <title>OmerRS3 (Oryza meridionalis Reference Sequence Version 3).</title>
        <authorList>
            <person name="Zhang J."/>
            <person name="Kudrna D."/>
            <person name="Lee S."/>
            <person name="Talag J."/>
            <person name="Welchert J."/>
            <person name="Wing R.A."/>
        </authorList>
    </citation>
    <scope>NUCLEOTIDE SEQUENCE [LARGE SCALE GENOMIC DNA]</scope>
    <source>
        <strain evidence="8">cv. OR44</strain>
    </source>
</reference>
<feature type="transmembrane region" description="Helical" evidence="6">
    <location>
        <begin position="296"/>
        <end position="316"/>
    </location>
</feature>
<dbReference type="SUPFAM" id="SSF103481">
    <property type="entry name" value="Multidrug resistance efflux transporter EmrE"/>
    <property type="match status" value="1"/>
</dbReference>
<feature type="domain" description="EamA" evidence="7">
    <location>
        <begin position="391"/>
        <end position="530"/>
    </location>
</feature>
<keyword evidence="5 6" id="KW-0472">Membrane</keyword>
<evidence type="ECO:0000256" key="2">
    <source>
        <dbReference type="ARBA" id="ARBA00007635"/>
    </source>
</evidence>
<evidence type="ECO:0000256" key="3">
    <source>
        <dbReference type="ARBA" id="ARBA00022692"/>
    </source>
</evidence>
<protein>
    <recommendedName>
        <fullName evidence="7">EamA domain-containing protein</fullName>
    </recommendedName>
</protein>
<dbReference type="PANTHER" id="PTHR31218">
    <property type="entry name" value="WAT1-RELATED PROTEIN"/>
    <property type="match status" value="1"/>
</dbReference>
<feature type="transmembrane region" description="Helical" evidence="6">
    <location>
        <begin position="421"/>
        <end position="442"/>
    </location>
</feature>
<dbReference type="eggNOG" id="ENOG502QPWM">
    <property type="taxonomic scope" value="Eukaryota"/>
</dbReference>
<comment type="similarity">
    <text evidence="2">Belongs to the drug/metabolite transporter (DMT) superfamily. Plant drug/metabolite exporter (P-DME) (TC 2.A.7.4) family.</text>
</comment>
<feature type="transmembrane region" description="Helical" evidence="6">
    <location>
        <begin position="352"/>
        <end position="370"/>
    </location>
</feature>
<dbReference type="AlphaFoldDB" id="A0A0E0ESG1"/>
<evidence type="ECO:0000313" key="8">
    <source>
        <dbReference type="EnsemblPlants" id="OMERI09G08680.2"/>
    </source>
</evidence>